<dbReference type="CDD" id="cd00051">
    <property type="entry name" value="EFh"/>
    <property type="match status" value="1"/>
</dbReference>
<evidence type="ECO:0000313" key="11">
    <source>
        <dbReference type="Proteomes" id="UP000708208"/>
    </source>
</evidence>
<keyword evidence="11" id="KW-1185">Reference proteome</keyword>
<dbReference type="GO" id="GO:0005576">
    <property type="term" value="C:extracellular region"/>
    <property type="evidence" value="ECO:0007669"/>
    <property type="project" value="UniProtKB-SubCell"/>
</dbReference>
<keyword evidence="7" id="KW-0677">Repeat</keyword>
<feature type="domain" description="EF-hand" evidence="9">
    <location>
        <begin position="252"/>
        <end position="287"/>
    </location>
</feature>
<dbReference type="InterPro" id="IPR033916">
    <property type="entry name" value="ML_Npc2-like"/>
</dbReference>
<dbReference type="OrthoDB" id="5809458at2759"/>
<dbReference type="SMART" id="SM00737">
    <property type="entry name" value="ML"/>
    <property type="match status" value="1"/>
</dbReference>
<dbReference type="FunFam" id="1.10.238.10:FF:000001">
    <property type="entry name" value="Calmodulin 1"/>
    <property type="match status" value="1"/>
</dbReference>
<evidence type="ECO:0000256" key="3">
    <source>
        <dbReference type="ARBA" id="ARBA00006475"/>
    </source>
</evidence>
<dbReference type="Pfam" id="PF13499">
    <property type="entry name" value="EF-hand_7"/>
    <property type="match status" value="2"/>
</dbReference>
<evidence type="ECO:0000256" key="7">
    <source>
        <dbReference type="ARBA" id="ARBA00022737"/>
    </source>
</evidence>
<dbReference type="PANTHER" id="PTHR45942">
    <property type="entry name" value="PROTEIN PHOSPATASE 3 REGULATORY SUBUNIT B ALPHA ISOFORM TYPE 1"/>
    <property type="match status" value="1"/>
</dbReference>
<evidence type="ECO:0000256" key="1">
    <source>
        <dbReference type="ARBA" id="ARBA00004613"/>
    </source>
</evidence>
<dbReference type="SMART" id="SM00054">
    <property type="entry name" value="EFh"/>
    <property type="match status" value="4"/>
</dbReference>
<comment type="similarity">
    <text evidence="2">Belongs to the NPC2 family.</text>
</comment>
<dbReference type="CDD" id="cd03193">
    <property type="entry name" value="GST_C_Metaxin"/>
    <property type="match status" value="1"/>
</dbReference>
<dbReference type="InterPro" id="IPR033468">
    <property type="entry name" value="Metaxin_GST"/>
</dbReference>
<evidence type="ECO:0000256" key="6">
    <source>
        <dbReference type="ARBA" id="ARBA00022729"/>
    </source>
</evidence>
<evidence type="ECO:0000259" key="9">
    <source>
        <dbReference type="PROSITE" id="PS50222"/>
    </source>
</evidence>
<evidence type="ECO:0000256" key="5">
    <source>
        <dbReference type="ARBA" id="ARBA00022723"/>
    </source>
</evidence>
<dbReference type="InterPro" id="IPR040079">
    <property type="entry name" value="Glutathione_S-Trfase"/>
</dbReference>
<dbReference type="SFLD" id="SFLDG01180">
    <property type="entry name" value="SUF1"/>
    <property type="match status" value="1"/>
</dbReference>
<evidence type="ECO:0000256" key="2">
    <source>
        <dbReference type="ARBA" id="ARBA00006370"/>
    </source>
</evidence>
<dbReference type="Pfam" id="PF17171">
    <property type="entry name" value="GST_C_6"/>
    <property type="match status" value="1"/>
</dbReference>
<keyword evidence="6" id="KW-0732">Signal</keyword>
<dbReference type="Pfam" id="PF02221">
    <property type="entry name" value="E1_DerP2_DerF2"/>
    <property type="match status" value="1"/>
</dbReference>
<keyword evidence="4" id="KW-0964">Secreted</keyword>
<feature type="region of interest" description="Disordered" evidence="8">
    <location>
        <begin position="1"/>
        <end position="29"/>
    </location>
</feature>
<accession>A0A8J2KK47</accession>
<dbReference type="EMBL" id="CAJVCH010321517">
    <property type="protein sequence ID" value="CAG7786609.1"/>
    <property type="molecule type" value="Genomic_DNA"/>
</dbReference>
<evidence type="ECO:0000313" key="10">
    <source>
        <dbReference type="EMBL" id="CAG7786609.1"/>
    </source>
</evidence>
<dbReference type="GO" id="GO:0032367">
    <property type="term" value="P:intracellular cholesterol transport"/>
    <property type="evidence" value="ECO:0007669"/>
    <property type="project" value="InterPro"/>
</dbReference>
<dbReference type="InterPro" id="IPR026928">
    <property type="entry name" value="FAX/IsoI-like"/>
</dbReference>
<dbReference type="Proteomes" id="UP000708208">
    <property type="component" value="Unassembled WGS sequence"/>
</dbReference>
<feature type="compositionally biased region" description="Basic and acidic residues" evidence="8">
    <location>
        <begin position="16"/>
        <end position="28"/>
    </location>
</feature>
<feature type="domain" description="EF-hand" evidence="9">
    <location>
        <begin position="293"/>
        <end position="328"/>
    </location>
</feature>
<dbReference type="InterPro" id="IPR002048">
    <property type="entry name" value="EF_hand_dom"/>
</dbReference>
<feature type="domain" description="EF-hand" evidence="9">
    <location>
        <begin position="220"/>
        <end position="248"/>
    </location>
</feature>
<organism evidence="10 11">
    <name type="scientific">Allacma fusca</name>
    <dbReference type="NCBI Taxonomy" id="39272"/>
    <lineage>
        <taxon>Eukaryota</taxon>
        <taxon>Metazoa</taxon>
        <taxon>Ecdysozoa</taxon>
        <taxon>Arthropoda</taxon>
        <taxon>Hexapoda</taxon>
        <taxon>Collembola</taxon>
        <taxon>Symphypleona</taxon>
        <taxon>Sminthuridae</taxon>
        <taxon>Allacma</taxon>
    </lineage>
</organism>
<comment type="caution">
    <text evidence="10">The sequence shown here is derived from an EMBL/GenBank/DDBJ whole genome shotgun (WGS) entry which is preliminary data.</text>
</comment>
<comment type="subcellular location">
    <subcellularLocation>
        <location evidence="1">Secreted</location>
    </subcellularLocation>
</comment>
<dbReference type="AlphaFoldDB" id="A0A8J2KK47"/>
<dbReference type="InterPro" id="IPR018247">
    <property type="entry name" value="EF_Hand_1_Ca_BS"/>
</dbReference>
<evidence type="ECO:0000256" key="4">
    <source>
        <dbReference type="ARBA" id="ARBA00022525"/>
    </source>
</evidence>
<dbReference type="SFLD" id="SFLDS00019">
    <property type="entry name" value="Glutathione_Transferase_(cytos"/>
    <property type="match status" value="1"/>
</dbReference>
<dbReference type="PROSITE" id="PS00018">
    <property type="entry name" value="EF_HAND_1"/>
    <property type="match status" value="4"/>
</dbReference>
<dbReference type="PROSITE" id="PS50222">
    <property type="entry name" value="EF_HAND_2"/>
    <property type="match status" value="4"/>
</dbReference>
<dbReference type="SFLD" id="SFLDG01200">
    <property type="entry name" value="SUF1.1"/>
    <property type="match status" value="1"/>
</dbReference>
<dbReference type="InterPro" id="IPR012336">
    <property type="entry name" value="Thioredoxin-like_fold"/>
</dbReference>
<gene>
    <name evidence="10" type="ORF">AFUS01_LOCUS25171</name>
</gene>
<keyword evidence="5" id="KW-0479">Metal-binding</keyword>
<sequence>MQSMMDHPVPGSSSNKDGKQNKAGDKHLKSIASIRSAWKTPMFGNAGGPVDSGSLFGSSKATHSLKLKSNAKIDEDYSPTSSINRKKKDFVTEGDSTTSITTGSVKVKEAASSSSIKSNTKIDPLICEHPLLQFPNPPAIKVNSQSYVDLTTYRPVVEDPMFLSEGGDGNHIFKFTGFDTAEIKALSKRFRKLDKNSDGMITQEEFMSTPDLQSNPIVSRVIDIFDTDKTGSVNFREFVHGMSLFSENSKKERIGILRFAFRIYDMDNDGYISNGELFQVLKLMVGDNLTDIELQQIVDKTIIYGDIDKDNKISFQEFVNATGGSLGCINIKINMSDKMPPAMLARFSGPGRYSPGSSAVATTNTWYDFFKLPNIQIPRALKSLPIEKKHIYIAASITAAISMGGFLTWCIYSLATGPSKKSQSRVKLGIDKIEQSARQGRQKRSSNVDVNKNMPDGVLILHQCPRGRRTPCIAPYPLKLETFLRIYEIQYEVDFNNLEPRQADAPWITLDLEDICDSQNCMRFLVDRYSLDLESGFSDSDKATIRAYTHLLENHLYWGIALWRWVYDGARSLSEIQLLPTKTVQMIPQVCKTVEQAAWFHGIGKKTPRDVTDAVTQDLAALAQLLGSKPYFLGEKPCELDCTAFAMLAQMLWNMDGSPYEKVIKERHIKLQEFCWRMRTTYWPDWDSCLNNESWFGSRCSSIQLLFIRIKGKSSPPVFPCDHNLLAMASLKVVSLLLTITVCLVASGVGVGAKRKNTPYIVHRWYTMPGYSDTPYEECNGLDGKVSKVEVIPCELEDEACILKAGANATIKISFTSKVASPTLKAVVHGIVGSIPIPFHIPQGNACNSGVHCPITPAASYNYEAQIPVLKSYPRLSVKVKWELVDKQNKDVACVIIPAKIR</sequence>
<dbReference type="Pfam" id="PF17172">
    <property type="entry name" value="GST_N_4"/>
    <property type="match status" value="1"/>
</dbReference>
<comment type="similarity">
    <text evidence="3">Belongs to the FAX family.</text>
</comment>
<protein>
    <recommendedName>
        <fullName evidence="9">EF-hand domain-containing protein</fullName>
    </recommendedName>
</protein>
<evidence type="ECO:0000256" key="8">
    <source>
        <dbReference type="SAM" id="MobiDB-lite"/>
    </source>
</evidence>
<dbReference type="FunFam" id="2.60.40.770:FF:000001">
    <property type="entry name" value="NPC intracellular cholesterol transporter 2"/>
    <property type="match status" value="1"/>
</dbReference>
<dbReference type="CDD" id="cd00916">
    <property type="entry name" value="Npc2_like"/>
    <property type="match status" value="1"/>
</dbReference>
<dbReference type="InterPro" id="IPR003172">
    <property type="entry name" value="ML_dom"/>
</dbReference>
<proteinExistence type="inferred from homology"/>
<feature type="domain" description="EF-hand" evidence="9">
    <location>
        <begin position="181"/>
        <end position="216"/>
    </location>
</feature>
<reference evidence="10" key="1">
    <citation type="submission" date="2021-06" db="EMBL/GenBank/DDBJ databases">
        <authorList>
            <person name="Hodson N. C."/>
            <person name="Mongue J. A."/>
            <person name="Jaron S. K."/>
        </authorList>
    </citation>
    <scope>NUCLEOTIDE SEQUENCE</scope>
</reference>
<dbReference type="GO" id="GO:0005509">
    <property type="term" value="F:calcium ion binding"/>
    <property type="evidence" value="ECO:0007669"/>
    <property type="project" value="InterPro"/>
</dbReference>
<name>A0A8J2KK47_9HEXA</name>